<feature type="transmembrane region" description="Helical" evidence="1">
    <location>
        <begin position="607"/>
        <end position="626"/>
    </location>
</feature>
<name>A0ABX0HWK0_9BURK</name>
<dbReference type="InterPro" id="IPR051533">
    <property type="entry name" value="WaaL-like"/>
</dbReference>
<feature type="domain" description="VanZ-like" evidence="2">
    <location>
        <begin position="23"/>
        <end position="131"/>
    </location>
</feature>
<feature type="transmembrane region" description="Helical" evidence="1">
    <location>
        <begin position="655"/>
        <end position="673"/>
    </location>
</feature>
<dbReference type="PANTHER" id="PTHR37422">
    <property type="entry name" value="TEICHURONIC ACID BIOSYNTHESIS PROTEIN TUAE"/>
    <property type="match status" value="1"/>
</dbReference>
<keyword evidence="4" id="KW-1185">Reference proteome</keyword>
<feature type="transmembrane region" description="Helical" evidence="1">
    <location>
        <begin position="971"/>
        <end position="990"/>
    </location>
</feature>
<dbReference type="InterPro" id="IPR006976">
    <property type="entry name" value="VanZ-like"/>
</dbReference>
<dbReference type="Pfam" id="PF04892">
    <property type="entry name" value="VanZ"/>
    <property type="match status" value="1"/>
</dbReference>
<feature type="transmembrane region" description="Helical" evidence="1">
    <location>
        <begin position="85"/>
        <end position="105"/>
    </location>
</feature>
<sequence length="1058" mass="108683">MSDRSRLIAACAAYAFFVVYGSLVPLDFVPLAPADALARFSRIPFLDLDVASRADWVANGVLYLPLGVLAAASARALRGGGAAPWLAFVVVAALAVAVEFAQLFFPPRTVSQNDLLAEFIGAGLGIVLAPLALAAAGRLRAGLAGGLPVWGPRLLELYALAWVALALFPYDLLLSPAELADKLRSGQCGWLFAATDHAPMAALKLAVEAAMAAPLGWLLALRWRARPAAAAAAGAAVGLVLEVAQLLLASGVSQGASVLARAAGFAAGAALAPRLAAGGAPAVAALLRRFTPAVVVAWLPLLAAVNGWLAGPWHGLDGAAQSWRELRLLPFYYHYYTTEALALQSALGVALAYLPLAALAWAWGRPARAAALWVLAAVALVEAGKLFLGGGRHPDPTNLLIAPAAAWLLHTLLRLLAEAPKAAPAPASGEGGAPTAMAVPARAPRWPWLALPPLLGLALLFQPFAAALAIGLAAAAAAVAWRPLLALALIPAALPVLDLAPWTGRVFVDEFDLLLLACVAVAAARVPRPAAGGRAPAAVALAFVLLALSFTISGLRALWPLSLPAAGDWWSFTSPVNTLRILKGGVEAWLVVWLWRRLERDGAARATAFGAGMAAGLALTVAWIVAERSAFAGLLDFAAGYRVTGPFSAMHRGGAYVECYLAMALAFVLAATLQARRPAARAAGVLLLAAGGYALAVTYSRNGWVAGALALAVTAALALSGRGTPRGRRGLAAAALALTAAAALPVLLGPYAQERLGRSGQDLATRQAHWADALELRGPGLASALFGAGPGRYPDLHYWGSREPVHAARHAWQPEGGRGVLRLAPGATLYVEQIVDPGDARELVLSAALRRTEGPVALAVTLCRKSMLSSRDCSQATLEAAADTPAPGGWARATATLAVPPGALPLKLSLLTPARAPALDVGELSLRDAAGTEHLANGGFAQGLARWFFATDIDPPWHVHSLPVAVLFDQGWFGAAAWGALILAAVGAALARGRRGLAPVPAALGALAALLASGLLNTLVDTPRFLLLALLLPWLAAAAPVDSPRGEGPPAPGPGAAP</sequence>
<evidence type="ECO:0000259" key="2">
    <source>
        <dbReference type="Pfam" id="PF04892"/>
    </source>
</evidence>
<evidence type="ECO:0000256" key="1">
    <source>
        <dbReference type="SAM" id="Phobius"/>
    </source>
</evidence>
<feature type="transmembrane region" description="Helical" evidence="1">
    <location>
        <begin position="289"/>
        <end position="309"/>
    </location>
</feature>
<protein>
    <submittedName>
        <fullName evidence="3">VanZ family protein</fullName>
    </submittedName>
</protein>
<gene>
    <name evidence="3" type="ORF">G7087_13485</name>
</gene>
<feature type="transmembrane region" description="Helical" evidence="1">
    <location>
        <begin position="56"/>
        <end position="73"/>
    </location>
</feature>
<evidence type="ECO:0000313" key="3">
    <source>
        <dbReference type="EMBL" id="NHK99392.1"/>
    </source>
</evidence>
<keyword evidence="1" id="KW-1133">Transmembrane helix</keyword>
<feature type="transmembrane region" description="Helical" evidence="1">
    <location>
        <begin position="258"/>
        <end position="277"/>
    </location>
</feature>
<feature type="transmembrane region" description="Helical" evidence="1">
    <location>
        <begin position="680"/>
        <end position="697"/>
    </location>
</feature>
<dbReference type="Proteomes" id="UP000802098">
    <property type="component" value="Unassembled WGS sequence"/>
</dbReference>
<feature type="transmembrane region" description="Helical" evidence="1">
    <location>
        <begin position="538"/>
        <end position="559"/>
    </location>
</feature>
<keyword evidence="1" id="KW-0812">Transmembrane</keyword>
<proteinExistence type="predicted"/>
<dbReference type="NCBIfam" id="NF037970">
    <property type="entry name" value="vanZ_1"/>
    <property type="match status" value="1"/>
</dbReference>
<dbReference type="RefSeq" id="WP_037290176.1">
    <property type="nucleotide sequence ID" value="NZ_JAAOCD010000006.1"/>
</dbReference>
<feature type="transmembrane region" description="Helical" evidence="1">
    <location>
        <begin position="117"/>
        <end position="136"/>
    </location>
</feature>
<feature type="transmembrane region" description="Helical" evidence="1">
    <location>
        <begin position="228"/>
        <end position="252"/>
    </location>
</feature>
<feature type="transmembrane region" description="Helical" evidence="1">
    <location>
        <begin position="703"/>
        <end position="719"/>
    </location>
</feature>
<feature type="transmembrane region" description="Helical" evidence="1">
    <location>
        <begin position="197"/>
        <end position="221"/>
    </location>
</feature>
<comment type="caution">
    <text evidence="3">The sequence shown here is derived from an EMBL/GenBank/DDBJ whole genome shotgun (WGS) entry which is preliminary data.</text>
</comment>
<dbReference type="EMBL" id="JAAOCD010000006">
    <property type="protein sequence ID" value="NHK99392.1"/>
    <property type="molecule type" value="Genomic_DNA"/>
</dbReference>
<reference evidence="3 4" key="1">
    <citation type="submission" date="2020-03" db="EMBL/GenBank/DDBJ databases">
        <title>Rubrivivax benzoatilyticus JA2 (sequenced after 10 years sub-culturing).</title>
        <authorList>
            <person name="Gupta D."/>
            <person name="Chintalapati S."/>
            <person name="Chintalapati V.R."/>
        </authorList>
    </citation>
    <scope>NUCLEOTIDE SEQUENCE [LARGE SCALE GENOMIC DNA]</scope>
    <source>
        <strain evidence="3 4">JA2-Mal</strain>
    </source>
</reference>
<feature type="transmembrane region" description="Helical" evidence="1">
    <location>
        <begin position="157"/>
        <end position="177"/>
    </location>
</feature>
<feature type="transmembrane region" description="Helical" evidence="1">
    <location>
        <begin position="484"/>
        <end position="504"/>
    </location>
</feature>
<evidence type="ECO:0000313" key="4">
    <source>
        <dbReference type="Proteomes" id="UP000802098"/>
    </source>
</evidence>
<feature type="transmembrane region" description="Helical" evidence="1">
    <location>
        <begin position="454"/>
        <end position="477"/>
    </location>
</feature>
<dbReference type="PANTHER" id="PTHR37422:SF13">
    <property type="entry name" value="LIPOPOLYSACCHARIDE BIOSYNTHESIS PROTEIN PA4999-RELATED"/>
    <property type="match status" value="1"/>
</dbReference>
<keyword evidence="1" id="KW-0472">Membrane</keyword>
<organism evidence="3 4">
    <name type="scientific">Rubrivivax benzoatilyticus</name>
    <dbReference type="NCBI Taxonomy" id="316997"/>
    <lineage>
        <taxon>Bacteria</taxon>
        <taxon>Pseudomonadati</taxon>
        <taxon>Pseudomonadota</taxon>
        <taxon>Betaproteobacteria</taxon>
        <taxon>Burkholderiales</taxon>
        <taxon>Sphaerotilaceae</taxon>
        <taxon>Rubrivivax</taxon>
    </lineage>
</organism>
<feature type="transmembrane region" description="Helical" evidence="1">
    <location>
        <begin position="341"/>
        <end position="363"/>
    </location>
</feature>
<feature type="transmembrane region" description="Helical" evidence="1">
    <location>
        <begin position="997"/>
        <end position="1016"/>
    </location>
</feature>
<feature type="transmembrane region" description="Helical" evidence="1">
    <location>
        <begin position="731"/>
        <end position="752"/>
    </location>
</feature>
<feature type="transmembrane region" description="Helical" evidence="1">
    <location>
        <begin position="370"/>
        <end position="388"/>
    </location>
</feature>
<accession>A0ABX0HWK0</accession>